<sequence>MRLLLWVLLLTLVAFISSINAESSIDSKVTQVSKEEVDALTRLFAVNNSDAAKRFLRGDAKDLTAADDDSKEHSAEDEERGLIPSKLTNLIGKVKTGWANWKSNALEKAFQHMMKNNETPTTLAKRLNIGGATEARHERLYEKFTAWWINYHTAAGT</sequence>
<dbReference type="Proteomes" id="UP001632037">
    <property type="component" value="Unassembled WGS sequence"/>
</dbReference>
<keyword evidence="4 5" id="KW-0732">Signal</keyword>
<comment type="similarity">
    <text evidence="2 5">Belongs to the RxLR effector family.</text>
</comment>
<comment type="function">
    <text evidence="5">Effector that suppresses plant defense responses during pathogen infection.</text>
</comment>
<evidence type="ECO:0000256" key="4">
    <source>
        <dbReference type="ARBA" id="ARBA00022729"/>
    </source>
</evidence>
<evidence type="ECO:0000256" key="3">
    <source>
        <dbReference type="ARBA" id="ARBA00022525"/>
    </source>
</evidence>
<evidence type="ECO:0000313" key="6">
    <source>
        <dbReference type="EMBL" id="KAL3666433.1"/>
    </source>
</evidence>
<dbReference type="Pfam" id="PF16810">
    <property type="entry name" value="RXLR"/>
    <property type="match status" value="1"/>
</dbReference>
<dbReference type="AlphaFoldDB" id="A0ABD3FI53"/>
<comment type="subcellular location">
    <subcellularLocation>
        <location evidence="1 5">Secreted</location>
    </subcellularLocation>
</comment>
<comment type="caution">
    <text evidence="6">The sequence shown here is derived from an EMBL/GenBank/DDBJ whole genome shotgun (WGS) entry which is preliminary data.</text>
</comment>
<proteinExistence type="inferred from homology"/>
<name>A0ABD3FI53_9STRA</name>
<evidence type="ECO:0000256" key="2">
    <source>
        <dbReference type="ARBA" id="ARBA00010400"/>
    </source>
</evidence>
<dbReference type="InterPro" id="IPR031825">
    <property type="entry name" value="RXLR"/>
</dbReference>
<gene>
    <name evidence="6" type="ORF">V7S43_008683</name>
</gene>
<feature type="signal peptide" evidence="5">
    <location>
        <begin position="1"/>
        <end position="21"/>
    </location>
</feature>
<evidence type="ECO:0000256" key="1">
    <source>
        <dbReference type="ARBA" id="ARBA00004613"/>
    </source>
</evidence>
<comment type="domain">
    <text evidence="5">The RxLR-dEER motif acts to carry the protein into the host cell cytoplasm through binding to cell surface phosphatidylinositol-3-phosphate.</text>
</comment>
<evidence type="ECO:0000313" key="7">
    <source>
        <dbReference type="Proteomes" id="UP001632037"/>
    </source>
</evidence>
<feature type="chain" id="PRO_5044974022" description="RxLR effector protein" evidence="5">
    <location>
        <begin position="22"/>
        <end position="157"/>
    </location>
</feature>
<keyword evidence="7" id="KW-1185">Reference proteome</keyword>
<accession>A0ABD3FI53</accession>
<evidence type="ECO:0000256" key="5">
    <source>
        <dbReference type="RuleBase" id="RU367124"/>
    </source>
</evidence>
<dbReference type="EMBL" id="JBIMZQ010000017">
    <property type="protein sequence ID" value="KAL3666433.1"/>
    <property type="molecule type" value="Genomic_DNA"/>
</dbReference>
<organism evidence="6 7">
    <name type="scientific">Phytophthora oleae</name>
    <dbReference type="NCBI Taxonomy" id="2107226"/>
    <lineage>
        <taxon>Eukaryota</taxon>
        <taxon>Sar</taxon>
        <taxon>Stramenopiles</taxon>
        <taxon>Oomycota</taxon>
        <taxon>Peronosporomycetes</taxon>
        <taxon>Peronosporales</taxon>
        <taxon>Peronosporaceae</taxon>
        <taxon>Phytophthora</taxon>
    </lineage>
</organism>
<protein>
    <recommendedName>
        <fullName evidence="5">RxLR effector protein</fullName>
    </recommendedName>
</protein>
<reference evidence="6 7" key="1">
    <citation type="submission" date="2024-09" db="EMBL/GenBank/DDBJ databases">
        <title>Genome sequencing and assembly of Phytophthora oleae, isolate VK10A, causative agent of rot of olive drupes.</title>
        <authorList>
            <person name="Conti Taguali S."/>
            <person name="Riolo M."/>
            <person name="La Spada F."/>
            <person name="Cacciola S.O."/>
            <person name="Dionisio G."/>
        </authorList>
    </citation>
    <scope>NUCLEOTIDE SEQUENCE [LARGE SCALE GENOMIC DNA]</scope>
    <source>
        <strain evidence="6 7">VK10A</strain>
    </source>
</reference>
<keyword evidence="3 5" id="KW-0964">Secreted</keyword>